<feature type="transmembrane region" description="Helical" evidence="1">
    <location>
        <begin position="101"/>
        <end position="122"/>
    </location>
</feature>
<name>A0A0M4BTP5_9BACT</name>
<keyword evidence="1" id="KW-1133">Transmembrane helix</keyword>
<proteinExistence type="predicted"/>
<organism evidence="2">
    <name type="scientific">uncultured bacterium 32o03</name>
    <dbReference type="NCBI Taxonomy" id="1701362"/>
    <lineage>
        <taxon>Bacteria</taxon>
        <taxon>environmental samples</taxon>
    </lineage>
</organism>
<keyword evidence="1" id="KW-0472">Membrane</keyword>
<dbReference type="EMBL" id="KT336259">
    <property type="protein sequence ID" value="ALB76088.1"/>
    <property type="molecule type" value="Genomic_DNA"/>
</dbReference>
<keyword evidence="1" id="KW-0812">Transmembrane</keyword>
<evidence type="ECO:0000256" key="1">
    <source>
        <dbReference type="SAM" id="Phobius"/>
    </source>
</evidence>
<feature type="transmembrane region" description="Helical" evidence="1">
    <location>
        <begin position="60"/>
        <end position="81"/>
    </location>
</feature>
<sequence length="149" mass="17742">MKEKIENFIMKFSYREIRRRKIQAFKWRLETLRSMEKEELEFEYVEEKVRYEHKKNVCEVLLIIVLLGIVMGTWREFFSFIRTAYQYTVTSGYNGIKEMNICFILSVVLAAALTLAILIPVCDGVEDMRAAKRDLAIIEIAMREKENER</sequence>
<reference evidence="2" key="1">
    <citation type="journal article" date="2015" name="Proc. Natl. Acad. Sci. U.S.A.">
        <title>Functional metagenomic discovery of bacterial effectors in the human microbiome and isolation of commendamide, a GPCR G2A/132 agonist.</title>
        <authorList>
            <person name="Cohen L.J."/>
            <person name="Kang H.S."/>
            <person name="Chu J."/>
            <person name="Huang Y.H."/>
            <person name="Gordon E.A."/>
            <person name="Reddy B.V."/>
            <person name="Ternei M.A."/>
            <person name="Craig J.W."/>
            <person name="Brady S.F."/>
        </authorList>
    </citation>
    <scope>NUCLEOTIDE SEQUENCE</scope>
</reference>
<accession>A0A0M4BTP5</accession>
<dbReference type="AlphaFoldDB" id="A0A0M4BTP5"/>
<protein>
    <submittedName>
        <fullName evidence="2">Uncharacterized protein</fullName>
    </submittedName>
</protein>
<evidence type="ECO:0000313" key="2">
    <source>
        <dbReference type="EMBL" id="ALB76088.1"/>
    </source>
</evidence>